<dbReference type="InterPro" id="IPR012292">
    <property type="entry name" value="Globin/Proto"/>
</dbReference>
<feature type="compositionally biased region" description="Low complexity" evidence="6">
    <location>
        <begin position="162"/>
        <end position="173"/>
    </location>
</feature>
<keyword evidence="3" id="KW-0479">Metal-binding</keyword>
<dbReference type="PANTHER" id="PTHR43396:SF3">
    <property type="entry name" value="FLAVOHEMOPROTEIN"/>
    <property type="match status" value="1"/>
</dbReference>
<dbReference type="RefSeq" id="WP_285757356.1">
    <property type="nucleotide sequence ID" value="NZ_BSQG01000001.1"/>
</dbReference>
<evidence type="ECO:0000256" key="6">
    <source>
        <dbReference type="SAM" id="MobiDB-lite"/>
    </source>
</evidence>
<dbReference type="InterPro" id="IPR000971">
    <property type="entry name" value="Globin"/>
</dbReference>
<reference evidence="8" key="1">
    <citation type="submission" date="2023-02" db="EMBL/GenBank/DDBJ databases">
        <title>Nocardiopsis ansamitocini NBRC 112285.</title>
        <authorList>
            <person name="Ichikawa N."/>
            <person name="Sato H."/>
            <person name="Tonouchi N."/>
        </authorList>
    </citation>
    <scope>NUCLEOTIDE SEQUENCE</scope>
    <source>
        <strain evidence="8">NBRC 112285</strain>
    </source>
</reference>
<dbReference type="GO" id="GO:0019825">
    <property type="term" value="F:oxygen binding"/>
    <property type="evidence" value="ECO:0007669"/>
    <property type="project" value="InterPro"/>
</dbReference>
<dbReference type="GO" id="GO:0071949">
    <property type="term" value="F:FAD binding"/>
    <property type="evidence" value="ECO:0007669"/>
    <property type="project" value="TreeGrafter"/>
</dbReference>
<feature type="region of interest" description="Disordered" evidence="6">
    <location>
        <begin position="147"/>
        <end position="173"/>
    </location>
</feature>
<evidence type="ECO:0000259" key="7">
    <source>
        <dbReference type="PROSITE" id="PS01033"/>
    </source>
</evidence>
<dbReference type="PANTHER" id="PTHR43396">
    <property type="entry name" value="FLAVOHEMOPROTEIN"/>
    <property type="match status" value="1"/>
</dbReference>
<accession>A0A9W6P3J2</accession>
<dbReference type="Gene3D" id="1.10.490.10">
    <property type="entry name" value="Globins"/>
    <property type="match status" value="1"/>
</dbReference>
<evidence type="ECO:0000256" key="4">
    <source>
        <dbReference type="ARBA" id="ARBA00023004"/>
    </source>
</evidence>
<dbReference type="CDD" id="cd19753">
    <property type="entry name" value="Mb-like_oxidoreductase"/>
    <property type="match status" value="1"/>
</dbReference>
<dbReference type="Pfam" id="PF00042">
    <property type="entry name" value="Globin"/>
    <property type="match status" value="1"/>
</dbReference>
<dbReference type="PROSITE" id="PS01033">
    <property type="entry name" value="GLOBIN"/>
    <property type="match status" value="1"/>
</dbReference>
<proteinExistence type="inferred from homology"/>
<feature type="domain" description="Globin" evidence="7">
    <location>
        <begin position="11"/>
        <end position="145"/>
    </location>
</feature>
<dbReference type="GO" id="GO:0071500">
    <property type="term" value="P:cellular response to nitrosative stress"/>
    <property type="evidence" value="ECO:0007669"/>
    <property type="project" value="TreeGrafter"/>
</dbReference>
<keyword evidence="1 5" id="KW-0349">Heme</keyword>
<keyword evidence="4" id="KW-0408">Iron</keyword>
<dbReference type="SUPFAM" id="SSF46458">
    <property type="entry name" value="Globin-like"/>
    <property type="match status" value="1"/>
</dbReference>
<dbReference type="AlphaFoldDB" id="A0A9W6P3J2"/>
<dbReference type="GO" id="GO:0008941">
    <property type="term" value="F:nitric oxide dioxygenase NAD(P)H activity"/>
    <property type="evidence" value="ECO:0007669"/>
    <property type="project" value="TreeGrafter"/>
</dbReference>
<name>A0A9W6P3J2_9ACTN</name>
<evidence type="ECO:0000256" key="3">
    <source>
        <dbReference type="ARBA" id="ARBA00022723"/>
    </source>
</evidence>
<organism evidence="8 9">
    <name type="scientific">Nocardiopsis ansamitocini</name>
    <dbReference type="NCBI Taxonomy" id="1670832"/>
    <lineage>
        <taxon>Bacteria</taxon>
        <taxon>Bacillati</taxon>
        <taxon>Actinomycetota</taxon>
        <taxon>Actinomycetes</taxon>
        <taxon>Streptosporangiales</taxon>
        <taxon>Nocardiopsidaceae</taxon>
        <taxon>Nocardiopsis</taxon>
    </lineage>
</organism>
<keyword evidence="2 5" id="KW-0561">Oxygen transport</keyword>
<evidence type="ECO:0000256" key="5">
    <source>
        <dbReference type="RuleBase" id="RU000356"/>
    </source>
</evidence>
<comment type="similarity">
    <text evidence="5">Belongs to the globin family.</text>
</comment>
<keyword evidence="5" id="KW-0813">Transport</keyword>
<evidence type="ECO:0000256" key="2">
    <source>
        <dbReference type="ARBA" id="ARBA00022621"/>
    </source>
</evidence>
<gene>
    <name evidence="8" type="ORF">Nans01_08620</name>
</gene>
<dbReference type="GO" id="GO:0005344">
    <property type="term" value="F:oxygen carrier activity"/>
    <property type="evidence" value="ECO:0007669"/>
    <property type="project" value="UniProtKB-KW"/>
</dbReference>
<keyword evidence="9" id="KW-1185">Reference proteome</keyword>
<evidence type="ECO:0000313" key="8">
    <source>
        <dbReference type="EMBL" id="GLU46511.1"/>
    </source>
</evidence>
<dbReference type="Proteomes" id="UP001165092">
    <property type="component" value="Unassembled WGS sequence"/>
</dbReference>
<evidence type="ECO:0000256" key="1">
    <source>
        <dbReference type="ARBA" id="ARBA00022617"/>
    </source>
</evidence>
<comment type="caution">
    <text evidence="8">The sequence shown here is derived from an EMBL/GenBank/DDBJ whole genome shotgun (WGS) entry which is preliminary data.</text>
</comment>
<evidence type="ECO:0000313" key="9">
    <source>
        <dbReference type="Proteomes" id="UP001165092"/>
    </source>
</evidence>
<dbReference type="GO" id="GO:0046872">
    <property type="term" value="F:metal ion binding"/>
    <property type="evidence" value="ECO:0007669"/>
    <property type="project" value="UniProtKB-KW"/>
</dbReference>
<sequence>MSPRTIGELPHPDAATIQAVQASCADLLDRPEVLAESFYTHLFEAVPHIRELFPEDMSRQTTRMAQAIIQVVNHLDRPAQMQNYLMRLGRYHHEKWGLGPEDYPCVGRAMVEAVHDLSPTWSSSFSSAWILVYEWIAASMLAGATASVAPPEPKPAGRCPVGARGTAPGRTAG</sequence>
<dbReference type="EMBL" id="BSQG01000001">
    <property type="protein sequence ID" value="GLU46511.1"/>
    <property type="molecule type" value="Genomic_DNA"/>
</dbReference>
<dbReference type="InterPro" id="IPR009050">
    <property type="entry name" value="Globin-like_sf"/>
</dbReference>
<dbReference type="GO" id="GO:0020037">
    <property type="term" value="F:heme binding"/>
    <property type="evidence" value="ECO:0007669"/>
    <property type="project" value="InterPro"/>
</dbReference>
<protein>
    <submittedName>
        <fullName evidence="8">Hemoglobin</fullName>
    </submittedName>
</protein>
<dbReference type="GO" id="GO:0046210">
    <property type="term" value="P:nitric oxide catabolic process"/>
    <property type="evidence" value="ECO:0007669"/>
    <property type="project" value="TreeGrafter"/>
</dbReference>